<gene>
    <name evidence="1" type="ORF">UFOVP532_24</name>
</gene>
<accession>A0A6J5MPI9</accession>
<sequence>MSIEILQLANYVRPEIKESASKDFVLNGDKNSFYQEIIDRYNGSATNRAIIDAYAQYIYGKGLTSNQKSTKAVQFADILRILSKKDLKNVCQDYSLFGEASIEIIFKGGKVMQIKHTPKNCIVPNKMDENGDIKSYWYSRDFSQPRKYEPIQIPAFGFDAIKNGSAIYIISDYQVGKTYFSDPSYLSGMPYAVFEEEYSNFVVNHIKNGLSFGHIINFNDGADKTEEQKKAIFDSFRQNLAGSTNAGKFVLAYNDNKENSVTIEALTVSDAHKQYEFLTADAMQKIMLSHRVTSPILFGIKDATGFGNNADEMQVAFDELMLNVIQPKQEVILDALMFVLNQNGFNIDLDFIPLRPKTTTEQPTQLSKQDSHEHTDDILADELLGLGEELDENEWELLDSREYRSDDPISETSFKLAYAPSNFPMKDSEQDTSIFKIRYSYAGNINPQREFCRKMVQSKLIYRKEDIVAASKKAVNKGLGARGADTYDLFLFKGGVNCKHFWMRNIYIKKNNDKITAKKARELLNALDPSLRKEANFEQNDPRVAQIASASNNYWSLDPNYRK</sequence>
<proteinExistence type="predicted"/>
<reference evidence="1" key="1">
    <citation type="submission" date="2020-04" db="EMBL/GenBank/DDBJ databases">
        <authorList>
            <person name="Chiriac C."/>
            <person name="Salcher M."/>
            <person name="Ghai R."/>
            <person name="Kavagutti S V."/>
        </authorList>
    </citation>
    <scope>NUCLEOTIDE SEQUENCE</scope>
</reference>
<organism evidence="1">
    <name type="scientific">uncultured Caudovirales phage</name>
    <dbReference type="NCBI Taxonomy" id="2100421"/>
    <lineage>
        <taxon>Viruses</taxon>
        <taxon>Duplodnaviria</taxon>
        <taxon>Heunggongvirae</taxon>
        <taxon>Uroviricota</taxon>
        <taxon>Caudoviricetes</taxon>
        <taxon>Peduoviridae</taxon>
        <taxon>Maltschvirus</taxon>
        <taxon>Maltschvirus maltsch</taxon>
    </lineage>
</organism>
<name>A0A6J5MPI9_9CAUD</name>
<protein>
    <submittedName>
        <fullName evidence="1">Portal_PBSX, phage portal protein, PBSX family</fullName>
    </submittedName>
</protein>
<dbReference type="EMBL" id="LR796497">
    <property type="protein sequence ID" value="CAB4148694.1"/>
    <property type="molecule type" value="Genomic_DNA"/>
</dbReference>
<evidence type="ECO:0000313" key="1">
    <source>
        <dbReference type="EMBL" id="CAB4148694.1"/>
    </source>
</evidence>